<sequence>MKHRRISNICSNGIPIHLLCELLNIHDLKSLQRTNQYFKAETYLKAKPTVKINNYCDGIKIIKQFKYTKLIGSDINKNEQLRQLPSLTSLRVFKNPECFIDKKMFATNYGFEFLTNLTELDLSFDRSVTTAGISHLTKLKRLSLVLTSKIGRNKISLLSNLTNLTDLNLEFNDSFREDALIYTPTLKYLNLTSNKKISKISIAGLTYLNLSDNGCLTDESLCQLINVQSLNLVLNRLITDAGMASLINLTDLNISMNNNISDLGLLFLTNLRTLDMSETNKITNAGISKMTNLTYLDLSNNSIIGDDGISELTNLKSLRIQGMMKYVPITDAALSNLTNLTFLDISWNNSITNAGLINLTNLEILAVKGNKHITSGDHLMKLRVIIADFHSVFGPLDKYHVSRSYEKYCEFGGCYPWGSINLI</sequence>
<dbReference type="InterPro" id="IPR006553">
    <property type="entry name" value="Leu-rich_rpt_Cys-con_subtyp"/>
</dbReference>
<evidence type="ECO:0000313" key="3">
    <source>
        <dbReference type="EMBL" id="AYV81763.1"/>
    </source>
</evidence>
<dbReference type="InterPro" id="IPR001611">
    <property type="entry name" value="Leu-rich_rpt"/>
</dbReference>
<dbReference type="SMART" id="SM00367">
    <property type="entry name" value="LRR_CC"/>
    <property type="match status" value="5"/>
</dbReference>
<accession>A0A3G5A7E4</accession>
<protein>
    <recommendedName>
        <fullName evidence="4">Leucine-rich repeat protein</fullName>
    </recommendedName>
</protein>
<evidence type="ECO:0000256" key="1">
    <source>
        <dbReference type="ARBA" id="ARBA00022614"/>
    </source>
</evidence>
<evidence type="ECO:0008006" key="4">
    <source>
        <dbReference type="Google" id="ProtNLM"/>
    </source>
</evidence>
<dbReference type="SUPFAM" id="SSF52058">
    <property type="entry name" value="L domain-like"/>
    <property type="match status" value="1"/>
</dbReference>
<gene>
    <name evidence="3" type="ORF">Harvfovirus59_8</name>
</gene>
<reference evidence="3" key="1">
    <citation type="submission" date="2018-10" db="EMBL/GenBank/DDBJ databases">
        <title>Hidden diversity of soil giant viruses.</title>
        <authorList>
            <person name="Schulz F."/>
            <person name="Alteio L."/>
            <person name="Goudeau D."/>
            <person name="Ryan E.M."/>
            <person name="Malmstrom R.R."/>
            <person name="Blanchard J."/>
            <person name="Woyke T."/>
        </authorList>
    </citation>
    <scope>NUCLEOTIDE SEQUENCE</scope>
    <source>
        <strain evidence="3">HAV1</strain>
    </source>
</reference>
<dbReference type="PROSITE" id="PS51450">
    <property type="entry name" value="LRR"/>
    <property type="match status" value="1"/>
</dbReference>
<name>A0A3G5A7E4_9VIRU</name>
<evidence type="ECO:0000256" key="2">
    <source>
        <dbReference type="ARBA" id="ARBA00022737"/>
    </source>
</evidence>
<dbReference type="InterPro" id="IPR032675">
    <property type="entry name" value="LRR_dom_sf"/>
</dbReference>
<dbReference type="GO" id="GO:0031146">
    <property type="term" value="P:SCF-dependent proteasomal ubiquitin-dependent protein catabolic process"/>
    <property type="evidence" value="ECO:0007669"/>
    <property type="project" value="TreeGrafter"/>
</dbReference>
<dbReference type="Pfam" id="PF13516">
    <property type="entry name" value="LRR_6"/>
    <property type="match status" value="4"/>
</dbReference>
<dbReference type="Pfam" id="PF12799">
    <property type="entry name" value="LRR_4"/>
    <property type="match status" value="1"/>
</dbReference>
<dbReference type="PANTHER" id="PTHR13318:SF105">
    <property type="entry name" value="F-BOX_LRR-REPEAT PROTEIN 3"/>
    <property type="match status" value="1"/>
</dbReference>
<dbReference type="InterPro" id="IPR025875">
    <property type="entry name" value="Leu-rich_rpt_4"/>
</dbReference>
<dbReference type="PANTHER" id="PTHR13318">
    <property type="entry name" value="PARTNER OF PAIRED, ISOFORM B-RELATED"/>
    <property type="match status" value="1"/>
</dbReference>
<keyword evidence="1" id="KW-0433">Leucine-rich repeat</keyword>
<dbReference type="Gene3D" id="3.80.10.10">
    <property type="entry name" value="Ribonuclease Inhibitor"/>
    <property type="match status" value="2"/>
</dbReference>
<dbReference type="GO" id="GO:0019005">
    <property type="term" value="C:SCF ubiquitin ligase complex"/>
    <property type="evidence" value="ECO:0007669"/>
    <property type="project" value="TreeGrafter"/>
</dbReference>
<dbReference type="EMBL" id="MK072301">
    <property type="protein sequence ID" value="AYV81763.1"/>
    <property type="molecule type" value="Genomic_DNA"/>
</dbReference>
<organism evidence="3">
    <name type="scientific">Harvfovirus sp</name>
    <dbReference type="NCBI Taxonomy" id="2487768"/>
    <lineage>
        <taxon>Viruses</taxon>
        <taxon>Varidnaviria</taxon>
        <taxon>Bamfordvirae</taxon>
        <taxon>Nucleocytoviricota</taxon>
        <taxon>Megaviricetes</taxon>
        <taxon>Imitervirales</taxon>
        <taxon>Mimiviridae</taxon>
        <taxon>Klosneuvirinae</taxon>
    </lineage>
</organism>
<proteinExistence type="predicted"/>
<keyword evidence="2" id="KW-0677">Repeat</keyword>